<evidence type="ECO:0000256" key="1">
    <source>
        <dbReference type="SAM" id="MobiDB-lite"/>
    </source>
</evidence>
<evidence type="ECO:0000313" key="2">
    <source>
        <dbReference type="EMBL" id="ASP40748.1"/>
    </source>
</evidence>
<dbReference type="Proteomes" id="UP000202440">
    <property type="component" value="Chromosome"/>
</dbReference>
<gene>
    <name evidence="2" type="ORF">CHH28_19655</name>
</gene>
<proteinExistence type="predicted"/>
<reference evidence="2 3" key="1">
    <citation type="submission" date="2017-07" db="EMBL/GenBank/DDBJ databases">
        <title>Annotated genome sequence of Bacterioplanes sanyensis isolated from Red Sea.</title>
        <authorList>
            <person name="Rehman Z.U."/>
        </authorList>
    </citation>
    <scope>NUCLEOTIDE SEQUENCE [LARGE SCALE GENOMIC DNA]</scope>
    <source>
        <strain evidence="2 3">NV9</strain>
    </source>
</reference>
<dbReference type="EMBL" id="CP022530">
    <property type="protein sequence ID" value="ASP40748.1"/>
    <property type="molecule type" value="Genomic_DNA"/>
</dbReference>
<sequence>MQLGALTSYLQNQPTSSPLAPTASDATQTNEELKPEDYRFSTRAIMVSAVASEFNVEALPKQQLADFQLRLQQYGLLQGQALNSMAIISADNSDTGNSEATINALQRVSDAREQFEQNQTPFSERQRINYLHNLLQNMKSAR</sequence>
<dbReference type="KEGG" id="bsan:CHH28_19655"/>
<dbReference type="OrthoDB" id="9864247at2"/>
<feature type="compositionally biased region" description="Polar residues" evidence="1">
    <location>
        <begin position="8"/>
        <end position="30"/>
    </location>
</feature>
<feature type="region of interest" description="Disordered" evidence="1">
    <location>
        <begin position="1"/>
        <end position="35"/>
    </location>
</feature>
<accession>A0A222FP06</accession>
<protein>
    <submittedName>
        <fullName evidence="2">Uncharacterized protein</fullName>
    </submittedName>
</protein>
<name>A0A222FP06_9GAMM</name>
<dbReference type="RefSeq" id="WP_094061908.1">
    <property type="nucleotide sequence ID" value="NZ_CP022530.1"/>
</dbReference>
<evidence type="ECO:0000313" key="3">
    <source>
        <dbReference type="Proteomes" id="UP000202440"/>
    </source>
</evidence>
<dbReference type="AlphaFoldDB" id="A0A222FP06"/>
<organism evidence="2 3">
    <name type="scientific">Bacterioplanes sanyensis</name>
    <dbReference type="NCBI Taxonomy" id="1249553"/>
    <lineage>
        <taxon>Bacteria</taxon>
        <taxon>Pseudomonadati</taxon>
        <taxon>Pseudomonadota</taxon>
        <taxon>Gammaproteobacteria</taxon>
        <taxon>Oceanospirillales</taxon>
        <taxon>Oceanospirillaceae</taxon>
        <taxon>Bacterioplanes</taxon>
    </lineage>
</organism>
<keyword evidence="3" id="KW-1185">Reference proteome</keyword>